<gene>
    <name evidence="1" type="ORF">AVDCRST_MAG71-1281</name>
</gene>
<dbReference type="Pfam" id="PF04430">
    <property type="entry name" value="DUF498"/>
    <property type="match status" value="1"/>
</dbReference>
<dbReference type="Gene3D" id="3.40.1230.10">
    <property type="entry name" value="MTH938-like"/>
    <property type="match status" value="1"/>
</dbReference>
<dbReference type="AlphaFoldDB" id="A0A6J4L3B1"/>
<dbReference type="InterPro" id="IPR007523">
    <property type="entry name" value="NDUFAF3/AAMDC"/>
</dbReference>
<organism evidence="1">
    <name type="scientific">uncultured Lysobacter sp</name>
    <dbReference type="NCBI Taxonomy" id="271060"/>
    <lineage>
        <taxon>Bacteria</taxon>
        <taxon>Pseudomonadati</taxon>
        <taxon>Pseudomonadota</taxon>
        <taxon>Gammaproteobacteria</taxon>
        <taxon>Lysobacterales</taxon>
        <taxon>Lysobacteraceae</taxon>
        <taxon>Lysobacter</taxon>
        <taxon>environmental samples</taxon>
    </lineage>
</organism>
<sequence>MQLSLDQPRHDYTLRNADGASAVVNDRRLSSSFVLAPDRLIEEWPATDSKLLEPGHLEPLMALSPEVILLGTGSRQVFPSAAVMASCLSRGIGLEVMTNAAAARTFNVLAAEERRVVAGFILGDA</sequence>
<name>A0A6J4L3B1_9GAMM</name>
<dbReference type="EMBL" id="CADCUA010000328">
    <property type="protein sequence ID" value="CAA9321384.1"/>
    <property type="molecule type" value="Genomic_DNA"/>
</dbReference>
<dbReference type="CDD" id="cd05560">
    <property type="entry name" value="Xcc1710_like"/>
    <property type="match status" value="1"/>
</dbReference>
<protein>
    <submittedName>
        <fullName evidence="1">COGs COG3737</fullName>
    </submittedName>
</protein>
<accession>A0A6J4L3B1</accession>
<dbReference type="PANTHER" id="PTHR21192">
    <property type="entry name" value="NUCLEAR PROTEIN E3-3"/>
    <property type="match status" value="1"/>
</dbReference>
<dbReference type="InterPro" id="IPR036748">
    <property type="entry name" value="MTH938-like_sf"/>
</dbReference>
<proteinExistence type="predicted"/>
<dbReference type="SUPFAM" id="SSF64076">
    <property type="entry name" value="MTH938-like"/>
    <property type="match status" value="1"/>
</dbReference>
<evidence type="ECO:0000313" key="1">
    <source>
        <dbReference type="EMBL" id="CAA9321384.1"/>
    </source>
</evidence>
<reference evidence="1" key="1">
    <citation type="submission" date="2020-02" db="EMBL/GenBank/DDBJ databases">
        <authorList>
            <person name="Meier V. D."/>
        </authorList>
    </citation>
    <scope>NUCLEOTIDE SEQUENCE</scope>
    <source>
        <strain evidence="1">AVDCRST_MAG71</strain>
    </source>
</reference>
<dbReference type="PANTHER" id="PTHR21192:SF2">
    <property type="entry name" value="NADH DEHYDROGENASE [UBIQUINONE] 1 ALPHA SUBCOMPLEX ASSEMBLY FACTOR 3"/>
    <property type="match status" value="1"/>
</dbReference>